<keyword evidence="8" id="KW-1185">Reference proteome</keyword>
<reference evidence="7 8" key="1">
    <citation type="submission" date="2019-12" db="EMBL/GenBank/DDBJ databases">
        <title>Genomic-based taxomic classification of the family Erythrobacteraceae.</title>
        <authorList>
            <person name="Xu L."/>
        </authorList>
    </citation>
    <scope>NUCLEOTIDE SEQUENCE [LARGE SCALE GENOMIC DNA]</scope>
    <source>
        <strain evidence="7 8">MCCC 1K01500</strain>
    </source>
</reference>
<evidence type="ECO:0000256" key="4">
    <source>
        <dbReference type="ARBA" id="ARBA00023136"/>
    </source>
</evidence>
<dbReference type="EMBL" id="WTYM01000057">
    <property type="protein sequence ID" value="MXO60719.1"/>
    <property type="molecule type" value="Genomic_DNA"/>
</dbReference>
<comment type="caution">
    <text evidence="7">The sequence shown here is derived from an EMBL/GenBank/DDBJ whole genome shotgun (WGS) entry which is preliminary data.</text>
</comment>
<feature type="transmembrane region" description="Helical" evidence="5">
    <location>
        <begin position="334"/>
        <end position="356"/>
    </location>
</feature>
<feature type="transmembrane region" description="Helical" evidence="5">
    <location>
        <begin position="57"/>
        <end position="77"/>
    </location>
</feature>
<dbReference type="Pfam" id="PF04932">
    <property type="entry name" value="Wzy_C"/>
    <property type="match status" value="1"/>
</dbReference>
<dbReference type="Proteomes" id="UP000433652">
    <property type="component" value="Unassembled WGS sequence"/>
</dbReference>
<feature type="transmembrane region" description="Helical" evidence="5">
    <location>
        <begin position="30"/>
        <end position="50"/>
    </location>
</feature>
<dbReference type="RefSeq" id="WP_159797103.1">
    <property type="nucleotide sequence ID" value="NZ_WTYM01000057.1"/>
</dbReference>
<feature type="transmembrane region" description="Helical" evidence="5">
    <location>
        <begin position="112"/>
        <end position="132"/>
    </location>
</feature>
<dbReference type="PANTHER" id="PTHR37422">
    <property type="entry name" value="TEICHURONIC ACID BIOSYNTHESIS PROTEIN TUAE"/>
    <property type="match status" value="1"/>
</dbReference>
<protein>
    <recommendedName>
        <fullName evidence="6">O-antigen ligase-related domain-containing protein</fullName>
    </recommendedName>
</protein>
<evidence type="ECO:0000256" key="3">
    <source>
        <dbReference type="ARBA" id="ARBA00022989"/>
    </source>
</evidence>
<feature type="transmembrane region" description="Helical" evidence="5">
    <location>
        <begin position="245"/>
        <end position="263"/>
    </location>
</feature>
<keyword evidence="2 5" id="KW-0812">Transmembrane</keyword>
<evidence type="ECO:0000256" key="5">
    <source>
        <dbReference type="SAM" id="Phobius"/>
    </source>
</evidence>
<gene>
    <name evidence="7" type="ORF">GRI89_14345</name>
</gene>
<organism evidence="7 8">
    <name type="scientific">Croceibacterium salegens</name>
    <dbReference type="NCBI Taxonomy" id="1737568"/>
    <lineage>
        <taxon>Bacteria</taxon>
        <taxon>Pseudomonadati</taxon>
        <taxon>Pseudomonadota</taxon>
        <taxon>Alphaproteobacteria</taxon>
        <taxon>Sphingomonadales</taxon>
        <taxon>Erythrobacteraceae</taxon>
        <taxon>Croceibacterium</taxon>
    </lineage>
</organism>
<keyword evidence="3 5" id="KW-1133">Transmembrane helix</keyword>
<feature type="domain" description="O-antigen ligase-related" evidence="6">
    <location>
        <begin position="205"/>
        <end position="351"/>
    </location>
</feature>
<dbReference type="OrthoDB" id="7442944at2"/>
<feature type="transmembrane region" description="Helical" evidence="5">
    <location>
        <begin position="200"/>
        <end position="233"/>
    </location>
</feature>
<evidence type="ECO:0000313" key="7">
    <source>
        <dbReference type="EMBL" id="MXO60719.1"/>
    </source>
</evidence>
<accession>A0A6I4SZA0</accession>
<dbReference type="AlphaFoldDB" id="A0A6I4SZA0"/>
<feature type="transmembrane region" description="Helical" evidence="5">
    <location>
        <begin position="89"/>
        <end position="105"/>
    </location>
</feature>
<proteinExistence type="predicted"/>
<feature type="transmembrane region" description="Helical" evidence="5">
    <location>
        <begin position="138"/>
        <end position="156"/>
    </location>
</feature>
<feature type="transmembrane region" description="Helical" evidence="5">
    <location>
        <begin position="376"/>
        <end position="393"/>
    </location>
</feature>
<comment type="subcellular location">
    <subcellularLocation>
        <location evidence="1">Membrane</location>
        <topology evidence="1">Multi-pass membrane protein</topology>
    </subcellularLocation>
</comment>
<evidence type="ECO:0000256" key="1">
    <source>
        <dbReference type="ARBA" id="ARBA00004141"/>
    </source>
</evidence>
<feature type="transmembrane region" description="Helical" evidence="5">
    <location>
        <begin position="176"/>
        <end position="194"/>
    </location>
</feature>
<name>A0A6I4SZA0_9SPHN</name>
<dbReference type="PANTHER" id="PTHR37422:SF13">
    <property type="entry name" value="LIPOPOLYSACCHARIDE BIOSYNTHESIS PROTEIN PA4999-RELATED"/>
    <property type="match status" value="1"/>
</dbReference>
<dbReference type="GO" id="GO:0016020">
    <property type="term" value="C:membrane"/>
    <property type="evidence" value="ECO:0007669"/>
    <property type="project" value="UniProtKB-SubCell"/>
</dbReference>
<dbReference type="InterPro" id="IPR007016">
    <property type="entry name" value="O-antigen_ligase-rel_domated"/>
</dbReference>
<dbReference type="InterPro" id="IPR051533">
    <property type="entry name" value="WaaL-like"/>
</dbReference>
<evidence type="ECO:0000256" key="2">
    <source>
        <dbReference type="ARBA" id="ARBA00022692"/>
    </source>
</evidence>
<evidence type="ECO:0000259" key="6">
    <source>
        <dbReference type="Pfam" id="PF04932"/>
    </source>
</evidence>
<sequence length="454" mass="49102">MRYIAIAFVLLALPIFVVLLRNRGAYKWAAFLIGLLPFAIGAANLDAALIDWSMWPGYAKGMVFTILDSLAISIVISSRHPFRRLPFKAIWATYLAAVALSAFQAELILSPLFYLFQLARVFVLFVAVASILDSPYALRYLMFGLAAGAIMQAGIAIDQRLGGAFQATGTMGHQNLLGLMLHFVTLPIFAFLLTGQKSKFLYLGLSASLLAVALGASRGAIGFVGLGVISMLFLSMLRRVTGPKLKVAGVFALMIALTGPLVLSGLERRFENLETAGGYDERAAFEKAAKSMWSDHPFGVGANEYVVVANTAGYNANAGVIWNASSRSTNVHNVYLLVGAETGWLGFATFVALLAWPVFRGLNYAFSRRKDPRGDIVLGATIAIAITMVHGLYEWVHVMYQEQYMMAIGLGIVAGAIRQRTKEVSASVRNNTAPSLGLAGLREDTEMPGVLSNR</sequence>
<keyword evidence="4 5" id="KW-0472">Membrane</keyword>
<evidence type="ECO:0000313" key="8">
    <source>
        <dbReference type="Proteomes" id="UP000433652"/>
    </source>
</evidence>